<evidence type="ECO:0000313" key="2">
    <source>
        <dbReference type="Proteomes" id="UP000499080"/>
    </source>
</evidence>
<dbReference type="EMBL" id="BGPR01102116">
    <property type="protein sequence ID" value="GBM62041.1"/>
    <property type="molecule type" value="Genomic_DNA"/>
</dbReference>
<dbReference type="AlphaFoldDB" id="A0A4Y2H9Q4"/>
<organism evidence="1 2">
    <name type="scientific">Araneus ventricosus</name>
    <name type="common">Orbweaver spider</name>
    <name type="synonym">Epeira ventricosa</name>
    <dbReference type="NCBI Taxonomy" id="182803"/>
    <lineage>
        <taxon>Eukaryota</taxon>
        <taxon>Metazoa</taxon>
        <taxon>Ecdysozoa</taxon>
        <taxon>Arthropoda</taxon>
        <taxon>Chelicerata</taxon>
        <taxon>Arachnida</taxon>
        <taxon>Araneae</taxon>
        <taxon>Araneomorphae</taxon>
        <taxon>Entelegynae</taxon>
        <taxon>Araneoidea</taxon>
        <taxon>Araneidae</taxon>
        <taxon>Araneus</taxon>
    </lineage>
</organism>
<protein>
    <submittedName>
        <fullName evidence="1">Uncharacterized protein</fullName>
    </submittedName>
</protein>
<dbReference type="Proteomes" id="UP000499080">
    <property type="component" value="Unassembled WGS sequence"/>
</dbReference>
<comment type="caution">
    <text evidence="1">The sequence shown here is derived from an EMBL/GenBank/DDBJ whole genome shotgun (WGS) entry which is preliminary data.</text>
</comment>
<name>A0A4Y2H9Q4_ARAVE</name>
<evidence type="ECO:0000313" key="1">
    <source>
        <dbReference type="EMBL" id="GBM62041.1"/>
    </source>
</evidence>
<accession>A0A4Y2H9Q4</accession>
<keyword evidence="2" id="KW-1185">Reference proteome</keyword>
<reference evidence="1 2" key="1">
    <citation type="journal article" date="2019" name="Sci. Rep.">
        <title>Orb-weaving spider Araneus ventricosus genome elucidates the spidroin gene catalogue.</title>
        <authorList>
            <person name="Kono N."/>
            <person name="Nakamura H."/>
            <person name="Ohtoshi R."/>
            <person name="Moran D.A.P."/>
            <person name="Shinohara A."/>
            <person name="Yoshida Y."/>
            <person name="Fujiwara M."/>
            <person name="Mori M."/>
            <person name="Tomita M."/>
            <person name="Arakawa K."/>
        </authorList>
    </citation>
    <scope>NUCLEOTIDE SEQUENCE [LARGE SCALE GENOMIC DNA]</scope>
</reference>
<gene>
    <name evidence="1" type="ORF">AVEN_232494_1</name>
</gene>
<sequence length="91" mass="10398">MTNHAVFLDATAGNGLPRQSTIKTERSLSSRVISKYVSLEVRYEEVEGQGRKQVMRRNSSIPGTLLAELMTNRSLFRRSRQKHLNESARHI</sequence>
<proteinExistence type="predicted"/>